<evidence type="ECO:0000313" key="5">
    <source>
        <dbReference type="EMBL" id="OZJ05448.1"/>
    </source>
</evidence>
<keyword evidence="6" id="KW-1185">Reference proteome</keyword>
<comment type="caution">
    <text evidence="5">The sequence shown here is derived from an EMBL/GenBank/DDBJ whole genome shotgun (WGS) entry which is preliminary data.</text>
</comment>
<accession>A0A261Y4E3</accession>
<keyword evidence="2" id="KW-0862">Zinc</keyword>
<dbReference type="Gene3D" id="3.30.420.10">
    <property type="entry name" value="Ribonuclease H-like superfamily/Ribonuclease H"/>
    <property type="match status" value="2"/>
</dbReference>
<name>A0A261Y4E3_9FUNG</name>
<dbReference type="AlphaFoldDB" id="A0A261Y4E3"/>
<dbReference type="InterPro" id="IPR036397">
    <property type="entry name" value="RNaseH_sf"/>
</dbReference>
<feature type="region of interest" description="Disordered" evidence="3">
    <location>
        <begin position="373"/>
        <end position="405"/>
    </location>
</feature>
<dbReference type="GO" id="GO:0034472">
    <property type="term" value="P:snRNA 3'-end processing"/>
    <property type="evidence" value="ECO:0007669"/>
    <property type="project" value="TreeGrafter"/>
</dbReference>
<dbReference type="PANTHER" id="PTHR15092">
    <property type="entry name" value="POLY A -SPECIFIC RIBONUCLEASE/TARGET OF EGR1, MEMBER 1"/>
    <property type="match status" value="1"/>
</dbReference>
<feature type="compositionally biased region" description="Polar residues" evidence="3">
    <location>
        <begin position="385"/>
        <end position="395"/>
    </location>
</feature>
<evidence type="ECO:0000256" key="3">
    <source>
        <dbReference type="SAM" id="MobiDB-lite"/>
    </source>
</evidence>
<dbReference type="InterPro" id="IPR051181">
    <property type="entry name" value="CAF1_poly(A)_ribonucleases"/>
</dbReference>
<dbReference type="PANTHER" id="PTHR15092:SF37">
    <property type="entry name" value="TARGET OF EGR1 PROTEIN 1"/>
    <property type="match status" value="1"/>
</dbReference>
<keyword evidence="2" id="KW-0479">Metal-binding</keyword>
<dbReference type="SUPFAM" id="SSF53098">
    <property type="entry name" value="Ribonuclease H-like"/>
    <property type="match status" value="1"/>
</dbReference>
<organism evidence="5 6">
    <name type="scientific">Bifiguratus adelaidae</name>
    <dbReference type="NCBI Taxonomy" id="1938954"/>
    <lineage>
        <taxon>Eukaryota</taxon>
        <taxon>Fungi</taxon>
        <taxon>Fungi incertae sedis</taxon>
        <taxon>Mucoromycota</taxon>
        <taxon>Mucoromycotina</taxon>
        <taxon>Endogonomycetes</taxon>
        <taxon>Endogonales</taxon>
        <taxon>Endogonales incertae sedis</taxon>
        <taxon>Bifiguratus</taxon>
    </lineage>
</organism>
<dbReference type="InterPro" id="IPR012337">
    <property type="entry name" value="RNaseH-like_sf"/>
</dbReference>
<dbReference type="InterPro" id="IPR006941">
    <property type="entry name" value="RNase_CAF1"/>
</dbReference>
<gene>
    <name evidence="5" type="ORF">BZG36_01617</name>
</gene>
<dbReference type="GO" id="GO:0000175">
    <property type="term" value="F:3'-5'-RNA exonuclease activity"/>
    <property type="evidence" value="ECO:0007669"/>
    <property type="project" value="TreeGrafter"/>
</dbReference>
<feature type="domain" description="C3H1-type" evidence="4">
    <location>
        <begin position="337"/>
        <end position="365"/>
    </location>
</feature>
<comment type="similarity">
    <text evidence="1">Belongs to the CAF1 family.</text>
</comment>
<evidence type="ECO:0000256" key="1">
    <source>
        <dbReference type="ARBA" id="ARBA00008372"/>
    </source>
</evidence>
<dbReference type="Proteomes" id="UP000242875">
    <property type="component" value="Unassembled WGS sequence"/>
</dbReference>
<dbReference type="GO" id="GO:0008270">
    <property type="term" value="F:zinc ion binding"/>
    <property type="evidence" value="ECO:0007669"/>
    <property type="project" value="UniProtKB-KW"/>
</dbReference>
<dbReference type="GO" id="GO:0017069">
    <property type="term" value="F:snRNA binding"/>
    <property type="evidence" value="ECO:0007669"/>
    <property type="project" value="TreeGrafter"/>
</dbReference>
<dbReference type="EMBL" id="MVBO01000015">
    <property type="protein sequence ID" value="OZJ05448.1"/>
    <property type="molecule type" value="Genomic_DNA"/>
</dbReference>
<evidence type="ECO:0000313" key="6">
    <source>
        <dbReference type="Proteomes" id="UP000242875"/>
    </source>
</evidence>
<dbReference type="GO" id="GO:0015030">
    <property type="term" value="C:Cajal body"/>
    <property type="evidence" value="ECO:0007669"/>
    <property type="project" value="TreeGrafter"/>
</dbReference>
<keyword evidence="2" id="KW-0863">Zinc-finger</keyword>
<evidence type="ECO:0000256" key="2">
    <source>
        <dbReference type="PROSITE-ProRule" id="PRU00723"/>
    </source>
</evidence>
<dbReference type="InterPro" id="IPR000571">
    <property type="entry name" value="Znf_CCCH"/>
</dbReference>
<feature type="zinc finger region" description="C3H1-type" evidence="2">
    <location>
        <begin position="337"/>
        <end position="365"/>
    </location>
</feature>
<proteinExistence type="inferred from homology"/>
<feature type="region of interest" description="Disordered" evidence="3">
    <location>
        <begin position="307"/>
        <end position="342"/>
    </location>
</feature>
<sequence length="511" mass="57832">MPAPPLSTDSETLIKANPQLLPFNDVNSGNLASLYPAIKLILQNADFIAIDTEFSGLGGGSYDTKAPNLDQRYKGLVQLAKDHALVALGLTAFSKKKNASQEEDNAQQWIAHNFNILLKPMREYRVDPRSLQFLSESGFDFNRQIRDGVQYMPGDWPRVDQKSAGLVEKENQENASMQFGRAKSTERTPAYTKPSHEASLIRSLVRHISRLSIPIITHNGFLDLIFIYDAFFASPPEKLQTFVADLTDIFPGGIYDTKYVAEYMSREGATFLSYLYRKYERQQARLTLNDKQRFDIEVKSPFNFNKDRAKKISNDGGEGNDSTQDSRSKSKRRKTESSSRPYCSHFATHGHCKYNKKCGKSHDLDLILDEEEKEEAQKKRKTDSMSESQLSTQETLNEHPQMHPTPSTIVQPVALDAAPPTLFPSTDSVPTLPRAPVPSAQSYHSAHFDSYMTGYIFLHQSLKLFSVDEMTTEARNRIYLMGKDIPLRLQKSMYTTISKNWAQAKQDMGIL</sequence>
<dbReference type="PROSITE" id="PS50103">
    <property type="entry name" value="ZF_C3H1"/>
    <property type="match status" value="1"/>
</dbReference>
<protein>
    <recommendedName>
        <fullName evidence="4">C3H1-type domain-containing protein</fullName>
    </recommendedName>
</protein>
<dbReference type="OrthoDB" id="414075at2759"/>
<dbReference type="Pfam" id="PF04857">
    <property type="entry name" value="CAF1"/>
    <property type="match status" value="1"/>
</dbReference>
<reference evidence="5 6" key="1">
    <citation type="journal article" date="2017" name="Mycologia">
        <title>Bifiguratus adelaidae, gen. et sp. nov., a new member of Mucoromycotina in endophytic and soil-dwelling habitats.</title>
        <authorList>
            <person name="Torres-Cruz T.J."/>
            <person name="Billingsley Tobias T.L."/>
            <person name="Almatruk M."/>
            <person name="Hesse C."/>
            <person name="Kuske C.R."/>
            <person name="Desiro A."/>
            <person name="Benucci G.M."/>
            <person name="Bonito G."/>
            <person name="Stajich J.E."/>
            <person name="Dunlap C."/>
            <person name="Arnold A.E."/>
            <person name="Porras-Alfaro A."/>
        </authorList>
    </citation>
    <scope>NUCLEOTIDE SEQUENCE [LARGE SCALE GENOMIC DNA]</scope>
    <source>
        <strain evidence="5 6">AZ0501</strain>
    </source>
</reference>
<evidence type="ECO:0000259" key="4">
    <source>
        <dbReference type="PROSITE" id="PS50103"/>
    </source>
</evidence>